<comment type="caution">
    <text evidence="1">The sequence shown here is derived from an EMBL/GenBank/DDBJ whole genome shotgun (WGS) entry which is preliminary data.</text>
</comment>
<reference evidence="1" key="1">
    <citation type="submission" date="2023-04" db="EMBL/GenBank/DDBJ databases">
        <title>Draft Genome sequencing of Naganishia species isolated from polar environments using Oxford Nanopore Technology.</title>
        <authorList>
            <person name="Leo P."/>
            <person name="Venkateswaran K."/>
        </authorList>
    </citation>
    <scope>NUCLEOTIDE SEQUENCE</scope>
    <source>
        <strain evidence="1">DBVPG 5303</strain>
    </source>
</reference>
<dbReference type="EMBL" id="JASBWV010000005">
    <property type="protein sequence ID" value="KAJ9126239.1"/>
    <property type="molecule type" value="Genomic_DNA"/>
</dbReference>
<protein>
    <submittedName>
        <fullName evidence="1">Uncharacterized protein</fullName>
    </submittedName>
</protein>
<keyword evidence="2" id="KW-1185">Reference proteome</keyword>
<organism evidence="1 2">
    <name type="scientific">Naganishia onofrii</name>
    <dbReference type="NCBI Taxonomy" id="1851511"/>
    <lineage>
        <taxon>Eukaryota</taxon>
        <taxon>Fungi</taxon>
        <taxon>Dikarya</taxon>
        <taxon>Basidiomycota</taxon>
        <taxon>Agaricomycotina</taxon>
        <taxon>Tremellomycetes</taxon>
        <taxon>Filobasidiales</taxon>
        <taxon>Filobasidiaceae</taxon>
        <taxon>Naganishia</taxon>
    </lineage>
</organism>
<accession>A0ACC2XS90</accession>
<gene>
    <name evidence="1" type="ORF">QFC24_001964</name>
</gene>
<dbReference type="Proteomes" id="UP001234202">
    <property type="component" value="Unassembled WGS sequence"/>
</dbReference>
<proteinExistence type="predicted"/>
<evidence type="ECO:0000313" key="1">
    <source>
        <dbReference type="EMBL" id="KAJ9126239.1"/>
    </source>
</evidence>
<name>A0ACC2XS90_9TREE</name>
<evidence type="ECO:0000313" key="2">
    <source>
        <dbReference type="Proteomes" id="UP001234202"/>
    </source>
</evidence>
<sequence>MSRITRGTTGTAQPSATRVRVAPASRTPATRTTRNAVPQGTEADDNTTTPTVTKTAKTVKTDVVSKSETKNASAGPSVTRTKTAAPRPATKKSAAEVTGKGDERNATSRSTPRIRPNTATMTTTSRKTTTSRTVRTVVPPSSPIVEDALSLTKDFQAILRPSLPAQPTSDDASPTPVSSRSPEENELDVLGRYLSRALTLADTQGISSKSASKSSTNSAPETVKEVPASDDNAVANSTDTLNQASQDSERSSIEVKHEINLAKHVINAGLRTLLNVYHSGYRKATASQPGPSPPPGRKPIWSDGDVMQTVDACWQAFKTIDRLQPQTQTTAQRAPTSIASSQNGDEEAEKGNVNTMASSDHASASQEAPKGKKNVALEMEKIRVVLISRCWMLGMYEKALEILAESQRRVLNMYVHDIPGPASSDLGGTDKKDKPSDSKARAPKVAERSRKVAVSKISSRLLLDEWLELLDLPVPTQTLTDNDTSASATTQTESQRTENLNTIDSDLKGVLLGRLVAAWISAFLVYLERNGDSCQNERIDILGLAMDAPESAVTQHIFQVCVLLSKAEMALPHLRAVVSLQKIKTSMLAICAGEDVAEGRKPLISYNKLWQSVRAVCVRCISGVANENLTLRRLDKTIREVIQTFQITHEEAAQEKGMSGEEWIALLELWLDLGRSLNDLTIVEEASRYLQAINSSRKNDSATDDLEQKMSTLTLGREEACSRIAKIIGNFAHLVLLLENDPKLQKSLVALQAMPKHLQDFSNTYGMLKGEDYSEAAIKLSRALRNIQYQLEKTAGNDKSSVTKDADDWDTALKEWLSNLVSCISGILSNESTFVVPVKYQTDLAVIGIQAAIDLSKRTLNSKDFRTHPTSLHCLQQAQTIIAKSKSSEDDKVEWSVLLSAAFYNRGVTLYLVELPVPAIPFIEGSVNIAKELLEESKADAGSKSESLPVLEELALQCSKRLELLAACHIKKGDKMNGLAAYFDCIMAQPTLRIDEITQAAGALSPFEAINASSPIGTILNRLASFLQKEALLFNNSWNDVQRYLSNPALVNGYGGISLEYILDTLVHVSHRSEVSTLMVHICNNLIAIYTAEEYPVRRLRVQIRLMEIMVDTGVGDWNFDEAESLVTVVAEMDESVRSSPVWRMSRIEIDVFLQSSGYDRKLFKYKSQLMAQGHLHIAQAICHARLSNMDSRFGVHAQRALSILSELLPRFSSRGSKEHPASSSTGKAKRKVQSSSEMSPTVLDNPMKLDLQLGWSRHLFRWNMPVDNAHCSLENLYNNLGMFSDGIQRIEVLRLRRGIQRQAPELKGVYYVTTSKLALEYTRLGKHARGGAMFSHIQEALQKPESSKFLSDNDIGEITLRYAMHLIWTGNIEESQVDRANAYEQARHQSQALDEKKGPSTTARIRSKSSSMSLAATANALLCEIAMLKNDIASATRFGAIAFRLWNATVENLARVAVKRVSSRKPQVITDDPFFSSKSAADPQDVKALDERIAKRTMAHQTSGSRLTGHHLAYTWIHLTKGSAKQAEAYGVQAYDLAKELKSSVWIAMTSCMLAAVHIKMNSLDQASEHLQEAKDILEKKNSPESATCALWLNRLHTKNLQEPEAEEAFNTLITIIGNVEKSLLEVGSLASTPIKQLARTKNLNATATEDGFVLSSIQVQARQLRLAGNIMESDRLLEQCLKVQQGPAPSPEHSHLMGYLLMSRVLDHFKTDLFLNSVTESSISMPMGAYTSKETGTQTPKSTSNMVAVLAEAESAFARFLALRTHTGNVEDIREAAMSSALLKIYQSSLGRNLSNLTYETVELLDSSCAPTLSREMLEVIDSKRAGKANELIWPSLPPRLDPFARKNGKQNSSSDNVILSNTWDAVADLDKEQAALQVQWDRFAELDVNACKTLSEKLPDGWCVVTINLTEDQNTLFISRQQAAREPIVFALALNRQGKKEEDEEGFTFETAIGELQDIIQSSDETAKNAKHIDTREGRLEWWNTRKALDKRLESLLKEIEFSWLGAFKAILNRVDGRSPASLSTFKASLEKTFRNALSRQDRTKLNQIRLEETIVECFSTLSSKSDEQELEDLVYYVLDLYLYNGIPVALAELDIEQLVLDVQSALSTFENDRRTESVSPQPEEHIFLVLDRHVQEIPWESIPILRGRAISRIPSARFLVDRLVTEEAQPNSEDGTERKKLIHANNTSFILNAAGDLKQTQERFGGWLNDMTRTRGWKGITDRHPTELELGAMLERSELMLFFGHGGMEQYIRSQKIRGLKKCAATMLWGCSSGVLKDMGELDRTGTPYNYVLAGCPSLTAMLWDVTDKDIDKMAEAVMKDLQLMPSPEDEKLSTIPGSARKTKSIAQAIGTARDQCKLRFLTGAAAVTYGIPVCIG</sequence>